<evidence type="ECO:0000313" key="1">
    <source>
        <dbReference type="EMBL" id="GHP01409.1"/>
    </source>
</evidence>
<accession>A0A830H7A0</accession>
<organism evidence="1 2">
    <name type="scientific">Pycnococcus provasolii</name>
    <dbReference type="NCBI Taxonomy" id="41880"/>
    <lineage>
        <taxon>Eukaryota</taxon>
        <taxon>Viridiplantae</taxon>
        <taxon>Chlorophyta</taxon>
        <taxon>Pseudoscourfieldiophyceae</taxon>
        <taxon>Pseudoscourfieldiales</taxon>
        <taxon>Pycnococcaceae</taxon>
        <taxon>Pycnococcus</taxon>
    </lineage>
</organism>
<sequence length="302" mass="32661">MYFLGMQNQAGVSDVSNVAAVGFTTTLQPASESHATLLGYFSAHTTSIEVSVDEGRAFHTATVVKGWLIVAGGLGDDGTHDTHIMFHLRNGTWTVPELQLLPPVGCAGHFAVWLDKKNVLVIGGGCGRNPGGGPGPDMYFTHTMVMDAIWDFPSDAPPRWRQNRAKRIEQPTTARCAISAAIGESGVLYWGGADVNHTFNRGAHFLNLDGPPETWRYRTLDTPLGSRLAPSREGATAFSISAGIRIVGGASFTRATDFSTVWDLRIVDKSDECVFHDGIDGYWGESISVDDDDDDDDDDDIE</sequence>
<keyword evidence="2" id="KW-1185">Reference proteome</keyword>
<gene>
    <name evidence="1" type="ORF">PPROV_000016500</name>
</gene>
<evidence type="ECO:0000313" key="2">
    <source>
        <dbReference type="Proteomes" id="UP000660262"/>
    </source>
</evidence>
<dbReference type="EMBL" id="BNJQ01000001">
    <property type="protein sequence ID" value="GHP01409.1"/>
    <property type="molecule type" value="Genomic_DNA"/>
</dbReference>
<comment type="caution">
    <text evidence="1">The sequence shown here is derived from an EMBL/GenBank/DDBJ whole genome shotgun (WGS) entry which is preliminary data.</text>
</comment>
<reference evidence="1" key="1">
    <citation type="submission" date="2020-10" db="EMBL/GenBank/DDBJ databases">
        <title>Unveiling of a novel bifunctional photoreceptor, Dualchrome1, isolated from a cosmopolitan green alga.</title>
        <authorList>
            <person name="Suzuki S."/>
            <person name="Kawachi M."/>
        </authorList>
    </citation>
    <scope>NUCLEOTIDE SEQUENCE</scope>
    <source>
        <strain evidence="1">NIES 2893</strain>
    </source>
</reference>
<dbReference type="Gene3D" id="2.120.10.80">
    <property type="entry name" value="Kelch-type beta propeller"/>
    <property type="match status" value="1"/>
</dbReference>
<proteinExistence type="predicted"/>
<dbReference type="AlphaFoldDB" id="A0A830H7A0"/>
<dbReference type="SUPFAM" id="SSF117281">
    <property type="entry name" value="Kelch motif"/>
    <property type="match status" value="1"/>
</dbReference>
<protein>
    <submittedName>
        <fullName evidence="1">Uncharacterized protein</fullName>
    </submittedName>
</protein>
<dbReference type="Proteomes" id="UP000660262">
    <property type="component" value="Unassembled WGS sequence"/>
</dbReference>
<name>A0A830H7A0_9CHLO</name>
<dbReference type="InterPro" id="IPR015915">
    <property type="entry name" value="Kelch-typ_b-propeller"/>
</dbReference>